<dbReference type="OrthoDB" id="4818087at2"/>
<gene>
    <name evidence="2" type="ORF">N866_00205</name>
</gene>
<keyword evidence="3" id="KW-1185">Reference proteome</keyword>
<organism evidence="2 3">
    <name type="scientific">Actinotalea ferrariae CF5-4</name>
    <dbReference type="NCBI Taxonomy" id="948458"/>
    <lineage>
        <taxon>Bacteria</taxon>
        <taxon>Bacillati</taxon>
        <taxon>Actinomycetota</taxon>
        <taxon>Actinomycetes</taxon>
        <taxon>Micrococcales</taxon>
        <taxon>Cellulomonadaceae</taxon>
        <taxon>Actinotalea</taxon>
    </lineage>
</organism>
<dbReference type="EMBL" id="AXCW01000001">
    <property type="protein sequence ID" value="EYR65314.1"/>
    <property type="molecule type" value="Genomic_DNA"/>
</dbReference>
<evidence type="ECO:0000256" key="1">
    <source>
        <dbReference type="SAM" id="MobiDB-lite"/>
    </source>
</evidence>
<feature type="region of interest" description="Disordered" evidence="1">
    <location>
        <begin position="268"/>
        <end position="291"/>
    </location>
</feature>
<name>A0A021VVV2_9CELL</name>
<protein>
    <submittedName>
        <fullName evidence="2">Uncharacterized protein</fullName>
    </submittedName>
</protein>
<feature type="region of interest" description="Disordered" evidence="1">
    <location>
        <begin position="1"/>
        <end position="22"/>
    </location>
</feature>
<feature type="compositionally biased region" description="Polar residues" evidence="1">
    <location>
        <begin position="1"/>
        <end position="16"/>
    </location>
</feature>
<evidence type="ECO:0000313" key="2">
    <source>
        <dbReference type="EMBL" id="EYR65314.1"/>
    </source>
</evidence>
<feature type="compositionally biased region" description="Low complexity" evidence="1">
    <location>
        <begin position="270"/>
        <end position="281"/>
    </location>
</feature>
<reference evidence="2 3" key="1">
    <citation type="submission" date="2014-01" db="EMBL/GenBank/DDBJ databases">
        <title>Actinotalea ferrariae CF5-4.</title>
        <authorList>
            <person name="Chen F."/>
            <person name="Li Y."/>
            <person name="Wang G."/>
        </authorList>
    </citation>
    <scope>NUCLEOTIDE SEQUENCE [LARGE SCALE GENOMIC DNA]</scope>
    <source>
        <strain evidence="2 3">CF5-4</strain>
    </source>
</reference>
<dbReference type="Proteomes" id="UP000019753">
    <property type="component" value="Unassembled WGS sequence"/>
</dbReference>
<evidence type="ECO:0000313" key="3">
    <source>
        <dbReference type="Proteomes" id="UP000019753"/>
    </source>
</evidence>
<sequence>MMNNNTTTHRGSSTSPTAPPRITRDREALLGALATIDAEGWEGHTATALLQYVRTEVVRPLAIDAGLRGAAASQAEATGWEAVWVTLTKPSLRTVASPWGVLWQVARRAVLGEIVAARYGTEERRGRRLDAAARSGEGGPLASLDSLASAGWEPAHTDPDPVAGMAWRELLVRVDQALVDAGWEPATATRIVDAVLRMPTTPDPRCTLVGWRLLAVELDLPPWQARRLALALRGTSASPGLIPRLLTAGDEVLRDPSVRSELNGTLHRLTTSPPFATATAPERGRPQRAAG</sequence>
<proteinExistence type="predicted"/>
<accession>A0A021VVV2</accession>
<comment type="caution">
    <text evidence="2">The sequence shown here is derived from an EMBL/GenBank/DDBJ whole genome shotgun (WGS) entry which is preliminary data.</text>
</comment>
<dbReference type="AlphaFoldDB" id="A0A021VVV2"/>